<proteinExistence type="predicted"/>
<dbReference type="Proteomes" id="UP001497482">
    <property type="component" value="Chromosome 5"/>
</dbReference>
<reference evidence="2 3" key="1">
    <citation type="submission" date="2024-04" db="EMBL/GenBank/DDBJ databases">
        <authorList>
            <person name="Waldvogel A.-M."/>
            <person name="Schoenle A."/>
        </authorList>
    </citation>
    <scope>NUCLEOTIDE SEQUENCE [LARGE SCALE GENOMIC DNA]</scope>
</reference>
<evidence type="ECO:0000313" key="3">
    <source>
        <dbReference type="Proteomes" id="UP001497482"/>
    </source>
</evidence>
<keyword evidence="3" id="KW-1185">Reference proteome</keyword>
<name>A0AAV2LXS8_KNICA</name>
<evidence type="ECO:0000256" key="1">
    <source>
        <dbReference type="SAM" id="MobiDB-lite"/>
    </source>
</evidence>
<sequence>MIIDEDSESWATCRSCSARPGPTCGVEQVVAVIQGRRVRPRRESDRYHHQQMAGTPAKESRADGRGDSPRRAVDSPSAGCIVSGLISENVIKHGVVQCFPFVLAQTVSHFVSSLRFGVHWKISCSWSHKDCADSGSSCSENVFSTFVPTVAGGSPWTGLATWPLPQSGTVDLFDVAMIKFHA</sequence>
<gene>
    <name evidence="2" type="ORF">KC01_LOCUS33124</name>
</gene>
<evidence type="ECO:0000313" key="2">
    <source>
        <dbReference type="EMBL" id="CAL1605815.1"/>
    </source>
</evidence>
<accession>A0AAV2LXS8</accession>
<protein>
    <submittedName>
        <fullName evidence="2">Uncharacterized protein</fullName>
    </submittedName>
</protein>
<dbReference type="AlphaFoldDB" id="A0AAV2LXS8"/>
<organism evidence="2 3">
    <name type="scientific">Knipowitschia caucasica</name>
    <name type="common">Caucasian dwarf goby</name>
    <name type="synonym">Pomatoschistus caucasicus</name>
    <dbReference type="NCBI Taxonomy" id="637954"/>
    <lineage>
        <taxon>Eukaryota</taxon>
        <taxon>Metazoa</taxon>
        <taxon>Chordata</taxon>
        <taxon>Craniata</taxon>
        <taxon>Vertebrata</taxon>
        <taxon>Euteleostomi</taxon>
        <taxon>Actinopterygii</taxon>
        <taxon>Neopterygii</taxon>
        <taxon>Teleostei</taxon>
        <taxon>Neoteleostei</taxon>
        <taxon>Acanthomorphata</taxon>
        <taxon>Gobiaria</taxon>
        <taxon>Gobiiformes</taxon>
        <taxon>Gobioidei</taxon>
        <taxon>Gobiidae</taxon>
        <taxon>Gobiinae</taxon>
        <taxon>Knipowitschia</taxon>
    </lineage>
</organism>
<dbReference type="EMBL" id="OZ035827">
    <property type="protein sequence ID" value="CAL1605815.1"/>
    <property type="molecule type" value="Genomic_DNA"/>
</dbReference>
<feature type="region of interest" description="Disordered" evidence="1">
    <location>
        <begin position="37"/>
        <end position="75"/>
    </location>
</feature>
<feature type="compositionally biased region" description="Basic and acidic residues" evidence="1">
    <location>
        <begin position="58"/>
        <end position="73"/>
    </location>
</feature>